<organism evidence="3 4">
    <name type="scientific">Bordetella petrii (strain ATCC BAA-461 / DSM 12804 / CCUG 43448 / CIP 107267 / Se-1111R)</name>
    <dbReference type="NCBI Taxonomy" id="340100"/>
    <lineage>
        <taxon>Bacteria</taxon>
        <taxon>Pseudomonadati</taxon>
        <taxon>Pseudomonadota</taxon>
        <taxon>Betaproteobacteria</taxon>
        <taxon>Burkholderiales</taxon>
        <taxon>Alcaligenaceae</taxon>
        <taxon>Bordetella</taxon>
    </lineage>
</organism>
<name>A9HX77_BORPD</name>
<keyword evidence="3" id="KW-0645">Protease</keyword>
<dbReference type="EC" id="3.4.23.43" evidence="3"/>
<dbReference type="InterPro" id="IPR000045">
    <property type="entry name" value="Prepilin_IV_endopep_pep"/>
</dbReference>
<dbReference type="eggNOG" id="COG1989">
    <property type="taxonomic scope" value="Bacteria"/>
</dbReference>
<evidence type="ECO:0000259" key="2">
    <source>
        <dbReference type="Pfam" id="PF01478"/>
    </source>
</evidence>
<keyword evidence="1" id="KW-0812">Transmembrane</keyword>
<dbReference type="Gene3D" id="1.20.120.1220">
    <property type="match status" value="1"/>
</dbReference>
<evidence type="ECO:0000256" key="1">
    <source>
        <dbReference type="SAM" id="Phobius"/>
    </source>
</evidence>
<dbReference type="GO" id="GO:0006508">
    <property type="term" value="P:proteolysis"/>
    <property type="evidence" value="ECO:0007669"/>
    <property type="project" value="UniProtKB-KW"/>
</dbReference>
<dbReference type="Pfam" id="PF01478">
    <property type="entry name" value="Peptidase_A24"/>
    <property type="match status" value="1"/>
</dbReference>
<feature type="transmembrane region" description="Helical" evidence="1">
    <location>
        <begin position="12"/>
        <end position="36"/>
    </location>
</feature>
<dbReference type="STRING" id="94624.ig_1633"/>
<proteinExistence type="predicted"/>
<keyword evidence="1" id="KW-1133">Transmembrane helix</keyword>
<evidence type="ECO:0000313" key="3">
    <source>
        <dbReference type="EMBL" id="CAP43725.1"/>
    </source>
</evidence>
<gene>
    <name evidence="3" type="primary">cpaA</name>
    <name evidence="3" type="ORF">ig_1633</name>
</gene>
<evidence type="ECO:0000313" key="4">
    <source>
        <dbReference type="Proteomes" id="UP000001225"/>
    </source>
</evidence>
<dbReference type="EMBL" id="AM902716">
    <property type="protein sequence ID" value="CAP43725.1"/>
    <property type="molecule type" value="Genomic_DNA"/>
</dbReference>
<keyword evidence="4" id="KW-1185">Reference proteome</keyword>
<dbReference type="AlphaFoldDB" id="A9HX77"/>
<feature type="transmembrane region" description="Helical" evidence="1">
    <location>
        <begin position="118"/>
        <end position="136"/>
    </location>
</feature>
<feature type="domain" description="Prepilin type IV endopeptidase peptidase" evidence="2">
    <location>
        <begin position="3"/>
        <end position="102"/>
    </location>
</feature>
<feature type="transmembrane region" description="Helical" evidence="1">
    <location>
        <begin position="42"/>
        <end position="63"/>
    </location>
</feature>
<dbReference type="GO" id="GO:0016020">
    <property type="term" value="C:membrane"/>
    <property type="evidence" value="ECO:0007669"/>
    <property type="project" value="InterPro"/>
</dbReference>
<reference evidence="3 4" key="1">
    <citation type="journal article" date="2008" name="BMC Genomics">
        <title>The missing link: Bordetella petrii is endowed with both the metabolic versatility of environmental bacteria and virulence traits of pathogenic Bordetellae.</title>
        <authorList>
            <person name="Gross R."/>
            <person name="Guzman C.A."/>
            <person name="Sebaihia M."/>
            <person name="Martins Dos Santos V.A."/>
            <person name="Pieper D.H."/>
            <person name="Koebnik R."/>
            <person name="Lechner M."/>
            <person name="Bartels D."/>
            <person name="Buhrmester J."/>
            <person name="Choudhuri J.V."/>
            <person name="Ebensen T."/>
            <person name="Gaigalat L."/>
            <person name="Herrmann S."/>
            <person name="Khachane A.N."/>
            <person name="Larisch C."/>
            <person name="Link S."/>
            <person name="Linke B."/>
            <person name="Meyer F."/>
            <person name="Mormann S."/>
            <person name="Nakunst D."/>
            <person name="Rueckert C."/>
            <person name="Schneiker-Bekel S."/>
            <person name="Schulze K."/>
            <person name="Vorhoelter F.J."/>
            <person name="Yevsa T."/>
            <person name="Engle J.T."/>
            <person name="Goldman W.E."/>
            <person name="Puehler A."/>
            <person name="Goebel U.B."/>
            <person name="Goesmann A."/>
            <person name="Bloecker H."/>
            <person name="Kaiser O."/>
            <person name="Martinez-Arias R."/>
        </authorList>
    </citation>
    <scope>NUCLEOTIDE SEQUENCE [LARGE SCALE GENOMIC DNA]</scope>
    <source>
        <strain evidence="4">ATCC BAA-461 / DSM 12804 / CCUG 43448 / CIP 107267 / Se-1111R</strain>
    </source>
</reference>
<keyword evidence="3" id="KW-0378">Hydrolase</keyword>
<accession>A9HX77</accession>
<dbReference type="Proteomes" id="UP000001225">
    <property type="component" value="Chromosome"/>
</dbReference>
<dbReference type="KEGG" id="bpt:ig_1633"/>
<dbReference type="GO" id="GO:0004190">
    <property type="term" value="F:aspartic-type endopeptidase activity"/>
    <property type="evidence" value="ECO:0007669"/>
    <property type="project" value="UniProtKB-EC"/>
</dbReference>
<protein>
    <submittedName>
        <fullName evidence="3">Flp pilus assembly protease</fullName>
        <ecNumber evidence="3">3.4.23.43</ecNumber>
    </submittedName>
</protein>
<sequence>MVAADWRHRRVPNVLVVAGASFQGLWAGAAALKVGWHYPPMWTSWGMALLGFAMALLFVPLWMRRSMGAADIKVIAAYGLMLGPRGLLAVLMLGSLLAGGHALLYLGASRRWTLPHSLGRVPYVTYLALAALNVALTQWNSR</sequence>
<keyword evidence="1" id="KW-0472">Membrane</keyword>
<feature type="transmembrane region" description="Helical" evidence="1">
    <location>
        <begin position="75"/>
        <end position="98"/>
    </location>
</feature>